<dbReference type="PRINTS" id="PR00385">
    <property type="entry name" value="P450"/>
</dbReference>
<dbReference type="Pfam" id="PF00067">
    <property type="entry name" value="p450"/>
    <property type="match status" value="1"/>
</dbReference>
<keyword evidence="11 14" id="KW-0503">Monooxygenase</keyword>
<dbReference type="GO" id="GO:0016705">
    <property type="term" value="F:oxidoreductase activity, acting on paired donors, with incorporation or reduction of molecular oxygen"/>
    <property type="evidence" value="ECO:0007669"/>
    <property type="project" value="InterPro"/>
</dbReference>
<evidence type="ECO:0000256" key="11">
    <source>
        <dbReference type="ARBA" id="ARBA00023033"/>
    </source>
</evidence>
<evidence type="ECO:0000256" key="7">
    <source>
        <dbReference type="ARBA" id="ARBA00022824"/>
    </source>
</evidence>
<evidence type="ECO:0000256" key="6">
    <source>
        <dbReference type="ARBA" id="ARBA00022723"/>
    </source>
</evidence>
<dbReference type="PRINTS" id="PR00463">
    <property type="entry name" value="EP450I"/>
</dbReference>
<evidence type="ECO:0000256" key="5">
    <source>
        <dbReference type="ARBA" id="ARBA00022617"/>
    </source>
</evidence>
<evidence type="ECO:0000256" key="1">
    <source>
        <dbReference type="ARBA" id="ARBA00001971"/>
    </source>
</evidence>
<dbReference type="SUPFAM" id="SSF48264">
    <property type="entry name" value="Cytochrome P450"/>
    <property type="match status" value="1"/>
</dbReference>
<gene>
    <name evidence="15" type="ORF">CLODIP_2_CD06710</name>
</gene>
<proteinExistence type="inferred from homology"/>
<dbReference type="InterPro" id="IPR002401">
    <property type="entry name" value="Cyt_P450_E_grp-I"/>
</dbReference>
<keyword evidence="8" id="KW-0492">Microsome</keyword>
<keyword evidence="7" id="KW-0256">Endoplasmic reticulum</keyword>
<dbReference type="GO" id="GO:0020037">
    <property type="term" value="F:heme binding"/>
    <property type="evidence" value="ECO:0007669"/>
    <property type="project" value="InterPro"/>
</dbReference>
<dbReference type="PROSITE" id="PS00086">
    <property type="entry name" value="CYTOCHROME_P450"/>
    <property type="match status" value="1"/>
</dbReference>
<keyword evidence="5 13" id="KW-0349">Heme</keyword>
<evidence type="ECO:0000256" key="13">
    <source>
        <dbReference type="PIRSR" id="PIRSR602401-1"/>
    </source>
</evidence>
<dbReference type="Proteomes" id="UP000494165">
    <property type="component" value="Unassembled WGS sequence"/>
</dbReference>
<evidence type="ECO:0000256" key="12">
    <source>
        <dbReference type="ARBA" id="ARBA00023136"/>
    </source>
</evidence>
<dbReference type="InterPro" id="IPR050476">
    <property type="entry name" value="Insect_CytP450_Detox"/>
</dbReference>
<comment type="caution">
    <text evidence="15">The sequence shown here is derived from an EMBL/GenBank/DDBJ whole genome shotgun (WGS) entry which is preliminary data.</text>
</comment>
<keyword evidence="9 14" id="KW-0560">Oxidoreductase</keyword>
<dbReference type="Gene3D" id="1.10.630.10">
    <property type="entry name" value="Cytochrome P450"/>
    <property type="match status" value="1"/>
</dbReference>
<dbReference type="InterPro" id="IPR036396">
    <property type="entry name" value="Cyt_P450_sf"/>
</dbReference>
<comment type="similarity">
    <text evidence="4 14">Belongs to the cytochrome P450 family.</text>
</comment>
<evidence type="ECO:0000256" key="4">
    <source>
        <dbReference type="ARBA" id="ARBA00010617"/>
    </source>
</evidence>
<evidence type="ECO:0000256" key="14">
    <source>
        <dbReference type="RuleBase" id="RU000461"/>
    </source>
</evidence>
<feature type="binding site" description="axial binding residue" evidence="13">
    <location>
        <position position="460"/>
    </location>
    <ligand>
        <name>heme</name>
        <dbReference type="ChEBI" id="CHEBI:30413"/>
    </ligand>
    <ligandPart>
        <name>Fe</name>
        <dbReference type="ChEBI" id="CHEBI:18248"/>
    </ligandPart>
</feature>
<dbReference type="GO" id="GO:0005506">
    <property type="term" value="F:iron ion binding"/>
    <property type="evidence" value="ECO:0007669"/>
    <property type="project" value="InterPro"/>
</dbReference>
<dbReference type="InterPro" id="IPR017972">
    <property type="entry name" value="Cyt_P450_CS"/>
</dbReference>
<dbReference type="AlphaFoldDB" id="A0A8S1C7N6"/>
<reference evidence="15 16" key="1">
    <citation type="submission" date="2020-04" db="EMBL/GenBank/DDBJ databases">
        <authorList>
            <person name="Alioto T."/>
            <person name="Alioto T."/>
            <person name="Gomez Garrido J."/>
        </authorList>
    </citation>
    <scope>NUCLEOTIDE SEQUENCE [LARGE SCALE GENOMIC DNA]</scope>
</reference>
<keyword evidence="12" id="KW-0472">Membrane</keyword>
<dbReference type="EMBL" id="CADEPI010000019">
    <property type="protein sequence ID" value="CAB3365212.1"/>
    <property type="molecule type" value="Genomic_DNA"/>
</dbReference>
<comment type="subcellular location">
    <subcellularLocation>
        <location evidence="3">Endoplasmic reticulum membrane</location>
        <topology evidence="3">Peripheral membrane protein</topology>
    </subcellularLocation>
    <subcellularLocation>
        <location evidence="2">Microsome membrane</location>
        <topology evidence="2">Peripheral membrane protein</topology>
    </subcellularLocation>
</comment>
<evidence type="ECO:0000256" key="9">
    <source>
        <dbReference type="ARBA" id="ARBA00023002"/>
    </source>
</evidence>
<sequence>MDALLVTLALAGVLLAVLYHLSVRNFGYWKKRGVPFIKPLPLVGSQLSVLALREHIGDFLDRYARKYKGQRFVGFFQGNTPALIVMDPELVKAIIVKDFSHFVDHAFEVSEESDPMQSKNLFNMKGQKWREMRNKLSPTFTSGKMKGMYPLVEDCAKNVESFIRQHQNENVDIKDLLARFTTDVIGSCAFGVSIDSVYEPHNQFRAMGKRMLEVDFIQAIKNACIVFLPELAKLFKFKFFPEEVNDFFRNLVKQIVSQRTKSGNMRKDFMQLLIQLKQLGKLKQDDEVEKSEHEGWAAVQTDYKLTDDDIVAQALVFFFAGFETSSSNMTFAMLELARHPDVQQKARDNIEEVLQRHNGQMSYQALQEMTFLDWIMLESLRMYPPVTVINRMCTKKYKIPDSDLTLEKGDLVMIPNRALQNDPDYFDNPEVFNPERFSDEEKNHKNQFIFLPFGEGPRQCIGMRFAKMQSKLGLYTILRNFEIASCPKTVYPPQWDPKQFLLVAKDDIFVQLKAL</sequence>
<evidence type="ECO:0000313" key="16">
    <source>
        <dbReference type="Proteomes" id="UP000494165"/>
    </source>
</evidence>
<evidence type="ECO:0000256" key="8">
    <source>
        <dbReference type="ARBA" id="ARBA00022848"/>
    </source>
</evidence>
<keyword evidence="10 13" id="KW-0408">Iron</keyword>
<dbReference type="GO" id="GO:0004497">
    <property type="term" value="F:monooxygenase activity"/>
    <property type="evidence" value="ECO:0007669"/>
    <property type="project" value="UniProtKB-KW"/>
</dbReference>
<dbReference type="CDD" id="cd11056">
    <property type="entry name" value="CYP6-like"/>
    <property type="match status" value="1"/>
</dbReference>
<keyword evidence="16" id="KW-1185">Reference proteome</keyword>
<accession>A0A8S1C7N6</accession>
<dbReference type="PANTHER" id="PTHR24292">
    <property type="entry name" value="CYTOCHROME P450"/>
    <property type="match status" value="1"/>
</dbReference>
<dbReference type="InterPro" id="IPR001128">
    <property type="entry name" value="Cyt_P450"/>
</dbReference>
<evidence type="ECO:0000256" key="2">
    <source>
        <dbReference type="ARBA" id="ARBA00004174"/>
    </source>
</evidence>
<evidence type="ECO:0000313" key="15">
    <source>
        <dbReference type="EMBL" id="CAB3365212.1"/>
    </source>
</evidence>
<protein>
    <recommendedName>
        <fullName evidence="17">Cytochrome P450</fullName>
    </recommendedName>
</protein>
<evidence type="ECO:0000256" key="10">
    <source>
        <dbReference type="ARBA" id="ARBA00023004"/>
    </source>
</evidence>
<organism evidence="15 16">
    <name type="scientific">Cloeon dipterum</name>
    <dbReference type="NCBI Taxonomy" id="197152"/>
    <lineage>
        <taxon>Eukaryota</taxon>
        <taxon>Metazoa</taxon>
        <taxon>Ecdysozoa</taxon>
        <taxon>Arthropoda</taxon>
        <taxon>Hexapoda</taxon>
        <taxon>Insecta</taxon>
        <taxon>Pterygota</taxon>
        <taxon>Palaeoptera</taxon>
        <taxon>Ephemeroptera</taxon>
        <taxon>Pisciforma</taxon>
        <taxon>Baetidae</taxon>
        <taxon>Cloeon</taxon>
    </lineage>
</organism>
<dbReference type="PANTHER" id="PTHR24292:SF54">
    <property type="entry name" value="CYP9F3-RELATED"/>
    <property type="match status" value="1"/>
</dbReference>
<keyword evidence="6 13" id="KW-0479">Metal-binding</keyword>
<evidence type="ECO:0008006" key="17">
    <source>
        <dbReference type="Google" id="ProtNLM"/>
    </source>
</evidence>
<evidence type="ECO:0000256" key="3">
    <source>
        <dbReference type="ARBA" id="ARBA00004406"/>
    </source>
</evidence>
<dbReference type="GO" id="GO:0005789">
    <property type="term" value="C:endoplasmic reticulum membrane"/>
    <property type="evidence" value="ECO:0007669"/>
    <property type="project" value="UniProtKB-SubCell"/>
</dbReference>
<comment type="cofactor">
    <cofactor evidence="1 13">
        <name>heme</name>
        <dbReference type="ChEBI" id="CHEBI:30413"/>
    </cofactor>
</comment>
<dbReference type="OrthoDB" id="2789670at2759"/>
<name>A0A8S1C7N6_9INSE</name>
<dbReference type="FunFam" id="1.10.630.10:FF:000042">
    <property type="entry name" value="Cytochrome P450"/>
    <property type="match status" value="1"/>
</dbReference>